<dbReference type="AlphaFoldDB" id="A0A4V6KU70"/>
<accession>A0A4V6KU70</accession>
<reference evidence="1 2" key="1">
    <citation type="submission" date="2019-05" db="EMBL/GenBank/DDBJ databases">
        <authorList>
            <consortium name="Pathogen Informatics"/>
        </authorList>
    </citation>
    <scope>NUCLEOTIDE SEQUENCE [LARGE SCALE GENOMIC DNA]</scope>
    <source>
        <strain evidence="1 2">NCTC11429</strain>
    </source>
</reference>
<protein>
    <submittedName>
        <fullName evidence="1">Uncharacterized protein</fullName>
    </submittedName>
</protein>
<proteinExistence type="predicted"/>
<dbReference type="Proteomes" id="UP000308196">
    <property type="component" value="Chromosome"/>
</dbReference>
<dbReference type="STRING" id="1123265.GCA_000686625_02496"/>
<sequence length="56" mass="6605">MKIKTQRTPNYGYLSKDNNEHSVFTMKKAETTRLMILRKAFELIYAKGYRNTSSTK</sequence>
<gene>
    <name evidence="1" type="ORF">NCTC11429_04251</name>
</gene>
<name>A0A4V6KU70_9SPHI</name>
<evidence type="ECO:0000313" key="1">
    <source>
        <dbReference type="EMBL" id="VTR51048.1"/>
    </source>
</evidence>
<dbReference type="KEGG" id="stha:NCTC11429_04251"/>
<dbReference type="EMBL" id="LR590484">
    <property type="protein sequence ID" value="VTR51048.1"/>
    <property type="molecule type" value="Genomic_DNA"/>
</dbReference>
<evidence type="ECO:0000313" key="2">
    <source>
        <dbReference type="Proteomes" id="UP000308196"/>
    </source>
</evidence>
<organism evidence="1 2">
    <name type="scientific">Sphingobacterium thalpophilum</name>
    <dbReference type="NCBI Taxonomy" id="259"/>
    <lineage>
        <taxon>Bacteria</taxon>
        <taxon>Pseudomonadati</taxon>
        <taxon>Bacteroidota</taxon>
        <taxon>Sphingobacteriia</taxon>
        <taxon>Sphingobacteriales</taxon>
        <taxon>Sphingobacteriaceae</taxon>
        <taxon>Sphingobacterium</taxon>
    </lineage>
</organism>